<dbReference type="PROSITE" id="PS51722">
    <property type="entry name" value="G_TR_2"/>
    <property type="match status" value="1"/>
</dbReference>
<dbReference type="InterPro" id="IPR004161">
    <property type="entry name" value="EFTu-like_2"/>
</dbReference>
<dbReference type="RefSeq" id="WP_206720418.1">
    <property type="nucleotide sequence ID" value="NZ_CP071090.1"/>
</dbReference>
<evidence type="ECO:0000313" key="8">
    <source>
        <dbReference type="EMBL" id="QSQ18830.1"/>
    </source>
</evidence>
<dbReference type="InterPro" id="IPR031157">
    <property type="entry name" value="G_TR_CS"/>
</dbReference>
<dbReference type="InterPro" id="IPR009001">
    <property type="entry name" value="Transl_elong_EF1A/Init_IF2_C"/>
</dbReference>
<name>A0ABX7NJ81_9BACT</name>
<dbReference type="InterPro" id="IPR050100">
    <property type="entry name" value="TRAFAC_GTPase_members"/>
</dbReference>
<keyword evidence="9" id="KW-1185">Reference proteome</keyword>
<dbReference type="SUPFAM" id="SSF50447">
    <property type="entry name" value="Translation proteins"/>
    <property type="match status" value="1"/>
</dbReference>
<dbReference type="SUPFAM" id="SSF52540">
    <property type="entry name" value="P-loop containing nucleoside triphosphate hydrolases"/>
    <property type="match status" value="1"/>
</dbReference>
<dbReference type="Gene3D" id="3.40.50.300">
    <property type="entry name" value="P-loop containing nucleotide triphosphate hydrolases"/>
    <property type="match status" value="1"/>
</dbReference>
<evidence type="ECO:0000313" key="9">
    <source>
        <dbReference type="Proteomes" id="UP000662747"/>
    </source>
</evidence>
<dbReference type="Gene3D" id="2.40.30.10">
    <property type="entry name" value="Translation factors"/>
    <property type="match status" value="2"/>
</dbReference>
<dbReference type="InterPro" id="IPR041757">
    <property type="entry name" value="CysN_GTP-bd"/>
</dbReference>
<sequence>METALQTSLPLDVQRLLDEHSSRELLRLVVVGSVDDGKSTLIGRLLYECDGLFEDQISAVKKASAKRAAARTEASVAVPPEVLASGLRAAAGAEEEELDFSLFTDGLKAEREQGITIDVAYRYLSTGKRKVIIADTPGHIQYTRNMATGASTADAAVILVDARLGVLPQTRRHAYIASLLGIPYLAVAVNKMDLVGFDRATFERIGQELADFAYTLGFEGVRLFPVSASRGDNITRASARTPWHEGGTLLGWLESLPHQRRLDNAAFRFPVQYVIRPHQDYRGLAGQVASGTVRVGDEVQVLPSGRRTRVAGIDTFEGPLEEASAPASVTLLLADDVDASRGDLLSHVDESPQALQQLDAMLVWFGEQPLDVTRRYLVKQATRTAPAQVERIHWRMELEDLAEVPAESLSLNDIGKVRLVCRRPLLADPYRDNRRTGAFIIIDALTHDTVGAGMVLGPADTGARGAVEASLISSAERRARLGQPGAIVLLPASPDAASRAFELERSLFDEGRHVTTVSGDVEVALALAGAGLIALVHAEAPQARRVLRSEARDAGVAWLELEASEDAKQQVERVLALGENAK</sequence>
<evidence type="ECO:0000256" key="1">
    <source>
        <dbReference type="ARBA" id="ARBA00012391"/>
    </source>
</evidence>
<dbReference type="InterPro" id="IPR027417">
    <property type="entry name" value="P-loop_NTPase"/>
</dbReference>
<dbReference type="InterPro" id="IPR044138">
    <property type="entry name" value="CysN_II"/>
</dbReference>
<evidence type="ECO:0000256" key="2">
    <source>
        <dbReference type="ARBA" id="ARBA00022679"/>
    </source>
</evidence>
<keyword evidence="5" id="KW-0067">ATP-binding</keyword>
<dbReference type="EMBL" id="CP071090">
    <property type="protein sequence ID" value="QSQ18830.1"/>
    <property type="molecule type" value="Genomic_DNA"/>
</dbReference>
<keyword evidence="2" id="KW-0808">Transferase</keyword>
<reference evidence="8 9" key="1">
    <citation type="submission" date="2021-02" db="EMBL/GenBank/DDBJ databases">
        <title>De Novo genome assembly of isolated myxobacteria.</title>
        <authorList>
            <person name="Stevens D.C."/>
        </authorList>
    </citation>
    <scope>NUCLEOTIDE SEQUENCE [LARGE SCALE GENOMIC DNA]</scope>
    <source>
        <strain evidence="9">SCPEA02</strain>
    </source>
</reference>
<evidence type="ECO:0000259" key="7">
    <source>
        <dbReference type="PROSITE" id="PS51722"/>
    </source>
</evidence>
<keyword evidence="3 8" id="KW-0548">Nucleotidyltransferase</keyword>
<dbReference type="Pfam" id="PF22594">
    <property type="entry name" value="GTP-eEF1A_C"/>
    <property type="match status" value="1"/>
</dbReference>
<dbReference type="PROSITE" id="PS00301">
    <property type="entry name" value="G_TR_1"/>
    <property type="match status" value="1"/>
</dbReference>
<dbReference type="CDD" id="cd04095">
    <property type="entry name" value="CysN_NoDQ_III"/>
    <property type="match status" value="1"/>
</dbReference>
<dbReference type="Proteomes" id="UP000662747">
    <property type="component" value="Chromosome"/>
</dbReference>
<organism evidence="8 9">
    <name type="scientific">Pyxidicoccus parkwayensis</name>
    <dbReference type="NCBI Taxonomy" id="2813578"/>
    <lineage>
        <taxon>Bacteria</taxon>
        <taxon>Pseudomonadati</taxon>
        <taxon>Myxococcota</taxon>
        <taxon>Myxococcia</taxon>
        <taxon>Myxococcales</taxon>
        <taxon>Cystobacterineae</taxon>
        <taxon>Myxococcaceae</taxon>
        <taxon>Pyxidicoccus</taxon>
    </lineage>
</organism>
<keyword evidence="4" id="KW-0547">Nucleotide-binding</keyword>
<dbReference type="EC" id="2.7.7.4" evidence="1"/>
<dbReference type="InterPro" id="IPR009000">
    <property type="entry name" value="Transl_B-barrel_sf"/>
</dbReference>
<gene>
    <name evidence="8" type="ORF">JY651_26085</name>
</gene>
<dbReference type="GO" id="GO:0016779">
    <property type="term" value="F:nucleotidyltransferase activity"/>
    <property type="evidence" value="ECO:0007669"/>
    <property type="project" value="UniProtKB-KW"/>
</dbReference>
<proteinExistence type="predicted"/>
<dbReference type="NCBIfam" id="TIGR02034">
    <property type="entry name" value="CysN"/>
    <property type="match status" value="1"/>
</dbReference>
<evidence type="ECO:0000256" key="3">
    <source>
        <dbReference type="ARBA" id="ARBA00022695"/>
    </source>
</evidence>
<protein>
    <recommendedName>
        <fullName evidence="1">sulfate adenylyltransferase</fullName>
        <ecNumber evidence="1">2.7.7.4</ecNumber>
    </recommendedName>
</protein>
<accession>A0ABX7NJ81</accession>
<dbReference type="CDD" id="cd03695">
    <property type="entry name" value="CysN_NodQ_II"/>
    <property type="match status" value="1"/>
</dbReference>
<dbReference type="PANTHER" id="PTHR23115">
    <property type="entry name" value="TRANSLATION FACTOR"/>
    <property type="match status" value="1"/>
</dbReference>
<evidence type="ECO:0000256" key="4">
    <source>
        <dbReference type="ARBA" id="ARBA00022741"/>
    </source>
</evidence>
<keyword evidence="6" id="KW-0342">GTP-binding</keyword>
<dbReference type="InterPro" id="IPR054696">
    <property type="entry name" value="GTP-eEF1A_C"/>
</dbReference>
<dbReference type="InterPro" id="IPR000795">
    <property type="entry name" value="T_Tr_GTP-bd_dom"/>
</dbReference>
<dbReference type="Pfam" id="PF03144">
    <property type="entry name" value="GTP_EFTU_D2"/>
    <property type="match status" value="1"/>
</dbReference>
<evidence type="ECO:0000256" key="5">
    <source>
        <dbReference type="ARBA" id="ARBA00022840"/>
    </source>
</evidence>
<dbReference type="Pfam" id="PF00009">
    <property type="entry name" value="GTP_EFTU"/>
    <property type="match status" value="1"/>
</dbReference>
<dbReference type="InterPro" id="IPR044139">
    <property type="entry name" value="CysN_NoDQ_III"/>
</dbReference>
<dbReference type="InterPro" id="IPR011779">
    <property type="entry name" value="SO4_adenylTrfase_lsu"/>
</dbReference>
<dbReference type="PRINTS" id="PR00315">
    <property type="entry name" value="ELONGATNFCT"/>
</dbReference>
<evidence type="ECO:0000256" key="6">
    <source>
        <dbReference type="ARBA" id="ARBA00023134"/>
    </source>
</evidence>
<dbReference type="SUPFAM" id="SSF50465">
    <property type="entry name" value="EF-Tu/eEF-1alpha/eIF2-gamma C-terminal domain"/>
    <property type="match status" value="1"/>
</dbReference>
<feature type="domain" description="Tr-type G" evidence="7">
    <location>
        <begin position="23"/>
        <end position="263"/>
    </location>
</feature>
<dbReference type="CDD" id="cd04166">
    <property type="entry name" value="CysN_ATPS"/>
    <property type="match status" value="1"/>
</dbReference>